<keyword evidence="2" id="KW-0274">FAD</keyword>
<dbReference type="InterPro" id="IPR008255">
    <property type="entry name" value="Pyr_nucl-diS_OxRdtase_2_AS"/>
</dbReference>
<feature type="domain" description="FAD/NAD(P)-binding" evidence="6">
    <location>
        <begin position="8"/>
        <end position="310"/>
    </location>
</feature>
<proteinExistence type="predicted"/>
<keyword evidence="1" id="KW-0285">Flavoprotein</keyword>
<dbReference type="Proteomes" id="UP000001477">
    <property type="component" value="Chromosome"/>
</dbReference>
<dbReference type="PRINTS" id="PR00469">
    <property type="entry name" value="PNDRDTASEII"/>
</dbReference>
<dbReference type="InterPro" id="IPR036188">
    <property type="entry name" value="FAD/NAD-bd_sf"/>
</dbReference>
<evidence type="ECO:0000256" key="2">
    <source>
        <dbReference type="ARBA" id="ARBA00022827"/>
    </source>
</evidence>
<keyword evidence="4" id="KW-1015">Disulfide bond</keyword>
<dbReference type="PRINTS" id="PR00368">
    <property type="entry name" value="FADPNR"/>
</dbReference>
<accession>C4ZFS9</accession>
<evidence type="ECO:0000256" key="1">
    <source>
        <dbReference type="ARBA" id="ARBA00022630"/>
    </source>
</evidence>
<organism evidence="7 8">
    <name type="scientific">Agathobacter rectalis (strain ATCC 33656 / DSM 3377 / JCM 17463 / KCTC 5835 / VPI 0990)</name>
    <name type="common">Eubacterium rectale</name>
    <dbReference type="NCBI Taxonomy" id="515619"/>
    <lineage>
        <taxon>Bacteria</taxon>
        <taxon>Bacillati</taxon>
        <taxon>Bacillota</taxon>
        <taxon>Clostridia</taxon>
        <taxon>Lachnospirales</taxon>
        <taxon>Lachnospiraceae</taxon>
        <taxon>Agathobacter</taxon>
    </lineage>
</organism>
<keyword evidence="5" id="KW-0676">Redox-active center</keyword>
<evidence type="ECO:0000256" key="5">
    <source>
        <dbReference type="ARBA" id="ARBA00023284"/>
    </source>
</evidence>
<protein>
    <submittedName>
        <fullName evidence="7">Thioredoxin reductase</fullName>
    </submittedName>
</protein>
<evidence type="ECO:0000313" key="8">
    <source>
        <dbReference type="Proteomes" id="UP000001477"/>
    </source>
</evidence>
<name>C4ZFS9_AGARV</name>
<reference evidence="7 8" key="1">
    <citation type="journal article" date="2009" name="Proc. Natl. Acad. Sci. U.S.A.">
        <title>Characterizing a model human gut microbiota composed of members of its two dominant bacterial phyla.</title>
        <authorList>
            <person name="Mahowald M.A."/>
            <person name="Rey F.E."/>
            <person name="Seedorf H."/>
            <person name="Turnbaugh P.J."/>
            <person name="Fulton R.S."/>
            <person name="Wollam A."/>
            <person name="Shah N."/>
            <person name="Wang C."/>
            <person name="Magrini V."/>
            <person name="Wilson R.K."/>
            <person name="Cantarel B.L."/>
            <person name="Coutinho P.M."/>
            <person name="Henrissat B."/>
            <person name="Crock L.W."/>
            <person name="Russell A."/>
            <person name="Verberkmoes N.C."/>
            <person name="Hettich R.L."/>
            <person name="Gordon J.I."/>
        </authorList>
    </citation>
    <scope>NUCLEOTIDE SEQUENCE [LARGE SCALE GENOMIC DNA]</scope>
    <source>
        <strain evidence="8">ATCC 33656 / DSM 3377 / JCM 17463 / KCTC 5835 / LMG 30912 / VPI 0990</strain>
    </source>
</reference>
<dbReference type="PaxDb" id="515619-EUBREC_0893"/>
<dbReference type="PROSITE" id="PS00573">
    <property type="entry name" value="PYRIDINE_REDOX_2"/>
    <property type="match status" value="1"/>
</dbReference>
<sequence>MKGTNSMFDIIIIGSGPAGLSAAIYAKRANLNVAIAEKEYEGTGQIAESGNVNNYLGLPNINGYDLGEKFREHAVSLDVEFIEKEAVQIEAVQNGEKEESAIYRVKFDDDTIAEARALIYTAGAYPRKAGVPGEDEYTGKGVSYCAICDGAFYKGKTAAVLGGGDTALDDALYLSDICEKVYLVHRRDSFRGAQSTVELLKQKENVELVLNETVTEIYGEKKPTGIKLKSGRTLAVDGVFVAYGSVPQSELIKNLVQLDERGYVVAGEDGITYAATKNGDHDRSVQPGLYVAGDVRTKTLRQVVTAVSDGANAATTAAEYLRDINGYKQNI</sequence>
<dbReference type="KEGG" id="ere:EUBREC_0893"/>
<dbReference type="SUPFAM" id="SSF51905">
    <property type="entry name" value="FAD/NAD(P)-binding domain"/>
    <property type="match status" value="1"/>
</dbReference>
<dbReference type="STRING" id="515619.EUBREC_0893"/>
<evidence type="ECO:0000313" key="7">
    <source>
        <dbReference type="EMBL" id="ACR74663.1"/>
    </source>
</evidence>
<dbReference type="Pfam" id="PF07992">
    <property type="entry name" value="Pyr_redox_2"/>
    <property type="match status" value="1"/>
</dbReference>
<dbReference type="PANTHER" id="PTHR48105">
    <property type="entry name" value="THIOREDOXIN REDUCTASE 1-RELATED-RELATED"/>
    <property type="match status" value="1"/>
</dbReference>
<keyword evidence="3" id="KW-0560">Oxidoreductase</keyword>
<dbReference type="InterPro" id="IPR050097">
    <property type="entry name" value="Ferredoxin-NADP_redctase_2"/>
</dbReference>
<dbReference type="AlphaFoldDB" id="C4ZFS9"/>
<evidence type="ECO:0000256" key="4">
    <source>
        <dbReference type="ARBA" id="ARBA00023157"/>
    </source>
</evidence>
<gene>
    <name evidence="7" type="ordered locus">EUBREC_0893</name>
</gene>
<evidence type="ECO:0000256" key="3">
    <source>
        <dbReference type="ARBA" id="ARBA00023002"/>
    </source>
</evidence>
<dbReference type="GO" id="GO:0016668">
    <property type="term" value="F:oxidoreductase activity, acting on a sulfur group of donors, NAD(P) as acceptor"/>
    <property type="evidence" value="ECO:0007669"/>
    <property type="project" value="UniProtKB-ARBA"/>
</dbReference>
<dbReference type="InterPro" id="IPR023753">
    <property type="entry name" value="FAD/NAD-binding_dom"/>
</dbReference>
<dbReference type="EMBL" id="CP001107">
    <property type="protein sequence ID" value="ACR74663.1"/>
    <property type="molecule type" value="Genomic_DNA"/>
</dbReference>
<evidence type="ECO:0000259" key="6">
    <source>
        <dbReference type="Pfam" id="PF07992"/>
    </source>
</evidence>
<dbReference type="HOGENOM" id="CLU_031864_5_3_9"/>
<dbReference type="Gene3D" id="3.50.50.60">
    <property type="entry name" value="FAD/NAD(P)-binding domain"/>
    <property type="match status" value="2"/>
</dbReference>